<evidence type="ECO:0000313" key="4">
    <source>
        <dbReference type="EMBL" id="PAV23206.1"/>
    </source>
</evidence>
<evidence type="ECO:0000313" key="5">
    <source>
        <dbReference type="Proteomes" id="UP000217199"/>
    </source>
</evidence>
<keyword evidence="3" id="KW-0812">Transmembrane</keyword>
<dbReference type="EMBL" id="NBII01000001">
    <property type="protein sequence ID" value="PAV23206.1"/>
    <property type="molecule type" value="Genomic_DNA"/>
</dbReference>
<keyword evidence="3" id="KW-0472">Membrane</keyword>
<dbReference type="OrthoDB" id="10256179at2759"/>
<feature type="repeat" description="RCC1" evidence="1">
    <location>
        <begin position="399"/>
        <end position="459"/>
    </location>
</feature>
<dbReference type="InParanoid" id="A0A286UUC8"/>
<dbReference type="InterPro" id="IPR009091">
    <property type="entry name" value="RCC1/BLIP-II"/>
</dbReference>
<feature type="region of interest" description="Disordered" evidence="2">
    <location>
        <begin position="37"/>
        <end position="58"/>
    </location>
</feature>
<evidence type="ECO:0000256" key="3">
    <source>
        <dbReference type="SAM" id="Phobius"/>
    </source>
</evidence>
<dbReference type="SUPFAM" id="SSF50985">
    <property type="entry name" value="RCC1/BLIP-II"/>
    <property type="match status" value="1"/>
</dbReference>
<dbReference type="GO" id="GO:0034551">
    <property type="term" value="P:mitochondrial respiratory chain complex III assembly"/>
    <property type="evidence" value="ECO:0007669"/>
    <property type="project" value="TreeGrafter"/>
</dbReference>
<dbReference type="GO" id="GO:0005743">
    <property type="term" value="C:mitochondrial inner membrane"/>
    <property type="evidence" value="ECO:0007669"/>
    <property type="project" value="TreeGrafter"/>
</dbReference>
<comment type="caution">
    <text evidence="4">The sequence shown here is derived from an EMBL/GenBank/DDBJ whole genome shotgun (WGS) entry which is preliminary data.</text>
</comment>
<feature type="region of interest" description="Disordered" evidence="2">
    <location>
        <begin position="343"/>
        <end position="362"/>
    </location>
</feature>
<dbReference type="AlphaFoldDB" id="A0A286UUC8"/>
<keyword evidence="3" id="KW-1133">Transmembrane helix</keyword>
<feature type="compositionally biased region" description="Basic and acidic residues" evidence="2">
    <location>
        <begin position="350"/>
        <end position="362"/>
    </location>
</feature>
<sequence>MLHQIHNAAKGSKAGLAPIRSGVYNTRRATIHTTTLRAKPKTHYSGAGGSQTKNDATQQQTLDWKMPVAGLAGSLTAALIGYIYYQIRFKPVQNDSFLEATNTAKHILQNLDWDEEHLQAIAWGSNRDSLLSPIDPQVDIFRNPTNVAWLKDVALRDLALHEKHGICADARGDVYQWSSKTGGPILTLAGKDIVSVRASPAHVFALSSSGKVFILSSDAQEKSTLEASGSSWNPLSWYPSAHDKTYLELGTEQRLERGEKFVAISSGNEHLLALTSHGRTFACPLSQNANTYGQLGLRKVTLPGPDSGGKTGERTVVDLAPKAISKPYGGQTQRQRILLTSEPSIITSEKASDGEPEKEKGTSDWFCDRLFEIPSLRGVKVAQIATGGRTSFARTSADGRVLAWGANEYGQLGLGSNLTVDSITIPTEVVFSKSASSRTRSQCVDINAGGDMTFFTVERTDGTFMPSTDVLGCGMGQWGGLGNGLYTTSQGDPSRVQAISGLLEFSEKTQNLQPIVPYAISVSPTGHVILTLDTLARAGPGNAKTGRDLLLWGANKDYQLGNGKRASAATPATLELPGLSVGPKVPTEPGKDLGRLMMMQRKARVVQDLQGRKWKTNVDVEQHAVAGWGSSLVYWRICRNRRYIADNL</sequence>
<dbReference type="Gene3D" id="2.130.10.30">
    <property type="entry name" value="Regulator of chromosome condensation 1/beta-lactamase-inhibitor protein II"/>
    <property type="match status" value="1"/>
</dbReference>
<dbReference type="InterPro" id="IPR053245">
    <property type="entry name" value="MitoProcess-Associated"/>
</dbReference>
<accession>A0A286UUC8</accession>
<dbReference type="PANTHER" id="PTHR47563:SF1">
    <property type="entry name" value="PROTEIN FMP25, MITOCHONDRIAL"/>
    <property type="match status" value="1"/>
</dbReference>
<evidence type="ECO:0000256" key="2">
    <source>
        <dbReference type="SAM" id="MobiDB-lite"/>
    </source>
</evidence>
<dbReference type="Proteomes" id="UP000217199">
    <property type="component" value="Unassembled WGS sequence"/>
</dbReference>
<name>A0A286UUC8_9AGAM</name>
<dbReference type="PROSITE" id="PS50012">
    <property type="entry name" value="RCC1_3"/>
    <property type="match status" value="1"/>
</dbReference>
<protein>
    <submittedName>
        <fullName evidence="4">RCC1 BLIP-II</fullName>
    </submittedName>
</protein>
<keyword evidence="5" id="KW-1185">Reference proteome</keyword>
<feature type="transmembrane region" description="Helical" evidence="3">
    <location>
        <begin position="68"/>
        <end position="85"/>
    </location>
</feature>
<proteinExistence type="predicted"/>
<dbReference type="InterPro" id="IPR000408">
    <property type="entry name" value="Reg_chr_condens"/>
</dbReference>
<dbReference type="Pfam" id="PF00415">
    <property type="entry name" value="RCC1"/>
    <property type="match status" value="1"/>
</dbReference>
<organism evidence="4 5">
    <name type="scientific">Pyrrhoderma noxium</name>
    <dbReference type="NCBI Taxonomy" id="2282107"/>
    <lineage>
        <taxon>Eukaryota</taxon>
        <taxon>Fungi</taxon>
        <taxon>Dikarya</taxon>
        <taxon>Basidiomycota</taxon>
        <taxon>Agaricomycotina</taxon>
        <taxon>Agaricomycetes</taxon>
        <taxon>Hymenochaetales</taxon>
        <taxon>Hymenochaetaceae</taxon>
        <taxon>Pyrrhoderma</taxon>
    </lineage>
</organism>
<reference evidence="4 5" key="1">
    <citation type="journal article" date="2017" name="Mol. Ecol.">
        <title>Comparative and population genomic landscape of Phellinus noxius: A hypervariable fungus causing root rot in trees.</title>
        <authorList>
            <person name="Chung C.L."/>
            <person name="Lee T.J."/>
            <person name="Akiba M."/>
            <person name="Lee H.H."/>
            <person name="Kuo T.H."/>
            <person name="Liu D."/>
            <person name="Ke H.M."/>
            <person name="Yokoi T."/>
            <person name="Roa M.B."/>
            <person name="Lu M.J."/>
            <person name="Chang Y.Y."/>
            <person name="Ann P.J."/>
            <person name="Tsai J.N."/>
            <person name="Chen C.Y."/>
            <person name="Tzean S.S."/>
            <person name="Ota Y."/>
            <person name="Hattori T."/>
            <person name="Sahashi N."/>
            <person name="Liou R.F."/>
            <person name="Kikuchi T."/>
            <person name="Tsai I.J."/>
        </authorList>
    </citation>
    <scope>NUCLEOTIDE SEQUENCE [LARGE SCALE GENOMIC DNA]</scope>
    <source>
        <strain evidence="4 5">FFPRI411160</strain>
    </source>
</reference>
<gene>
    <name evidence="4" type="ORF">PNOK_0027400</name>
</gene>
<dbReference type="STRING" id="2282107.A0A286UUC8"/>
<evidence type="ECO:0000256" key="1">
    <source>
        <dbReference type="PROSITE-ProRule" id="PRU00235"/>
    </source>
</evidence>
<dbReference type="PANTHER" id="PTHR47563">
    <property type="entry name" value="PROTEIN FMP25, MITOCHONDRIAL"/>
    <property type="match status" value="1"/>
</dbReference>